<dbReference type="EMBL" id="CP025299">
    <property type="protein sequence ID" value="AUG30950.1"/>
    <property type="molecule type" value="Genomic_DNA"/>
</dbReference>
<proteinExistence type="predicted"/>
<dbReference type="PANTHER" id="PTHR43649">
    <property type="entry name" value="ARABINOSE-BINDING PROTEIN-RELATED"/>
    <property type="match status" value="1"/>
</dbReference>
<dbReference type="PANTHER" id="PTHR43649:SF12">
    <property type="entry name" value="DIACETYLCHITOBIOSE BINDING PROTEIN DASA"/>
    <property type="match status" value="1"/>
</dbReference>
<dbReference type="Proteomes" id="UP000233276">
    <property type="component" value="Chromosome"/>
</dbReference>
<gene>
    <name evidence="1" type="ORF">CXR34_16765</name>
</gene>
<dbReference type="KEGG" id="mhos:CXR34_16765"/>
<protein>
    <submittedName>
        <fullName evidence="1">ABC transporter substrate-binding protein</fullName>
    </submittedName>
</protein>
<dbReference type="InterPro" id="IPR050490">
    <property type="entry name" value="Bact_solute-bd_prot1"/>
</dbReference>
<dbReference type="Gene3D" id="3.40.190.10">
    <property type="entry name" value="Periplasmic binding protein-like II"/>
    <property type="match status" value="2"/>
</dbReference>
<organism evidence="1 2">
    <name type="scientific">Microbacterium hominis</name>
    <dbReference type="NCBI Taxonomy" id="162426"/>
    <lineage>
        <taxon>Bacteria</taxon>
        <taxon>Bacillati</taxon>
        <taxon>Actinomycetota</taxon>
        <taxon>Actinomycetes</taxon>
        <taxon>Micrococcales</taxon>
        <taxon>Microbacteriaceae</taxon>
        <taxon>Microbacterium</taxon>
    </lineage>
</organism>
<name>A0A2K9DBH3_9MICO</name>
<dbReference type="Pfam" id="PF01547">
    <property type="entry name" value="SBP_bac_1"/>
    <property type="match status" value="1"/>
</dbReference>
<dbReference type="InterPro" id="IPR006059">
    <property type="entry name" value="SBP"/>
</dbReference>
<evidence type="ECO:0000313" key="1">
    <source>
        <dbReference type="EMBL" id="AUG30950.1"/>
    </source>
</evidence>
<evidence type="ECO:0000313" key="2">
    <source>
        <dbReference type="Proteomes" id="UP000233276"/>
    </source>
</evidence>
<dbReference type="SUPFAM" id="SSF53850">
    <property type="entry name" value="Periplasmic binding protein-like II"/>
    <property type="match status" value="1"/>
</dbReference>
<reference evidence="1 2" key="1">
    <citation type="submission" date="2017-12" db="EMBL/GenBank/DDBJ databases">
        <title>Isolation and characterization of estrogens degradatiion strain Microbacterium hominis SJTG1.</title>
        <authorList>
            <person name="Xiong W."/>
            <person name="Yin C."/>
            <person name="Zheng D."/>
            <person name="Liang R."/>
        </authorList>
    </citation>
    <scope>NUCLEOTIDE SEQUENCE [LARGE SCALE GENOMIC DNA]</scope>
    <source>
        <strain evidence="1 2">SJTG1</strain>
    </source>
</reference>
<dbReference type="AlphaFoldDB" id="A0A2K9DBH3"/>
<dbReference type="PROSITE" id="PS51257">
    <property type="entry name" value="PROKAR_LIPOPROTEIN"/>
    <property type="match status" value="1"/>
</dbReference>
<sequence>MRWLALGTAALTAATLAGCSSSAPGDGGTTTTELTVWVMGDSSAHFDALVKPFEDKTGIDVKTVAIPWDSVDQKFTTAVASGDGPDVLQIGLSKLRTYADSGALLTLDEATLSGHENLAASRFVDGVAGDATAIGGKVVSVPWVSDTRVLFYRSDILEAAGISTPPATWDQLRADAKTLAGRGDGSYGYYIPQWDSALPVIMTWDQGGDIVDGQGKIDFDTPAFGKAVDLYTGLYADKSVPTNSDFDQTQGFITGSTPMLVSGPYLAAAISQSAPELAGKWNVTTVPSGAKDTSLLAGSNLGVWGSTKNKDGALQLLDYLSQPDVQVSWYQSDGQLPTVKAALTDSALTSDPMVSVYTKQLASSRLLPLVPNWDGETGKALLDALNSIVLTGANRDEALTTLFTTTAGTPAN</sequence>
<accession>A0A2K9DBH3</accession>